<gene>
    <name evidence="2" type="ORF">KDL28_34470</name>
</gene>
<protein>
    <submittedName>
        <fullName evidence="2">Uncharacterized protein</fullName>
    </submittedName>
</protein>
<feature type="compositionally biased region" description="Polar residues" evidence="1">
    <location>
        <begin position="47"/>
        <end position="57"/>
    </location>
</feature>
<dbReference type="RefSeq" id="WP_252445530.1">
    <property type="nucleotide sequence ID" value="NZ_JAGSOV010000078.1"/>
</dbReference>
<dbReference type="Proteomes" id="UP001165283">
    <property type="component" value="Unassembled WGS sequence"/>
</dbReference>
<evidence type="ECO:0000313" key="2">
    <source>
        <dbReference type="EMBL" id="MCO1660178.1"/>
    </source>
</evidence>
<reference evidence="2" key="1">
    <citation type="submission" date="2021-04" db="EMBL/GenBank/DDBJ databases">
        <title>Pseudonocardia sp. nov., isolated from sandy soil of mangrove forest.</title>
        <authorList>
            <person name="Zan Z."/>
            <person name="Huang R."/>
            <person name="Liu W."/>
        </authorList>
    </citation>
    <scope>NUCLEOTIDE SEQUENCE</scope>
    <source>
        <strain evidence="2">S2-4</strain>
    </source>
</reference>
<name>A0ABT1AB01_9PSEU</name>
<sequence>MSPELAQPPDIQVIHSREIDLIGLPGAAQPDHVDLDAEPHRRHHAAGSNSPARQNAA</sequence>
<evidence type="ECO:0000313" key="3">
    <source>
        <dbReference type="Proteomes" id="UP001165283"/>
    </source>
</evidence>
<dbReference type="EMBL" id="JAGSOV010000078">
    <property type="protein sequence ID" value="MCO1660178.1"/>
    <property type="molecule type" value="Genomic_DNA"/>
</dbReference>
<feature type="region of interest" description="Disordered" evidence="1">
    <location>
        <begin position="26"/>
        <end position="57"/>
    </location>
</feature>
<keyword evidence="3" id="KW-1185">Reference proteome</keyword>
<proteinExistence type="predicted"/>
<accession>A0ABT1AB01</accession>
<organism evidence="2 3">
    <name type="scientific">Pseudonocardia humida</name>
    <dbReference type="NCBI Taxonomy" id="2800819"/>
    <lineage>
        <taxon>Bacteria</taxon>
        <taxon>Bacillati</taxon>
        <taxon>Actinomycetota</taxon>
        <taxon>Actinomycetes</taxon>
        <taxon>Pseudonocardiales</taxon>
        <taxon>Pseudonocardiaceae</taxon>
        <taxon>Pseudonocardia</taxon>
    </lineage>
</organism>
<comment type="caution">
    <text evidence="2">The sequence shown here is derived from an EMBL/GenBank/DDBJ whole genome shotgun (WGS) entry which is preliminary data.</text>
</comment>
<evidence type="ECO:0000256" key="1">
    <source>
        <dbReference type="SAM" id="MobiDB-lite"/>
    </source>
</evidence>